<proteinExistence type="predicted"/>
<accession>A0A3M7QZR3</accession>
<feature type="compositionally biased region" description="Polar residues" evidence="2">
    <location>
        <begin position="14"/>
        <end position="31"/>
    </location>
</feature>
<dbReference type="OrthoDB" id="10035553at2759"/>
<dbReference type="Proteomes" id="UP000276133">
    <property type="component" value="Unassembled WGS sequence"/>
</dbReference>
<dbReference type="AlphaFoldDB" id="A0A3M7QZR3"/>
<protein>
    <submittedName>
        <fullName evidence="3">Uncharacterized protein</fullName>
    </submittedName>
</protein>
<feature type="compositionally biased region" description="Polar residues" evidence="2">
    <location>
        <begin position="326"/>
        <end position="335"/>
    </location>
</feature>
<gene>
    <name evidence="3" type="ORF">BpHYR1_025547</name>
</gene>
<feature type="compositionally biased region" description="Basic and acidic residues" evidence="2">
    <location>
        <begin position="336"/>
        <end position="357"/>
    </location>
</feature>
<name>A0A3M7QZR3_BRAPC</name>
<keyword evidence="4" id="KW-1185">Reference proteome</keyword>
<organism evidence="3 4">
    <name type="scientific">Brachionus plicatilis</name>
    <name type="common">Marine rotifer</name>
    <name type="synonym">Brachionus muelleri</name>
    <dbReference type="NCBI Taxonomy" id="10195"/>
    <lineage>
        <taxon>Eukaryota</taxon>
        <taxon>Metazoa</taxon>
        <taxon>Spiralia</taxon>
        <taxon>Gnathifera</taxon>
        <taxon>Rotifera</taxon>
        <taxon>Eurotatoria</taxon>
        <taxon>Monogononta</taxon>
        <taxon>Pseudotrocha</taxon>
        <taxon>Ploima</taxon>
        <taxon>Brachionidae</taxon>
        <taxon>Brachionus</taxon>
    </lineage>
</organism>
<sequence>MSSNKNSSNENSLVFDQQNSERANGVNSRISNLAEPSFSNGDHDDSLYDALSIDAQTPLKLEQSNANQESELTRANINNLNSYRESLKSQDTNRFSLIDLEYIKNSKLSNNLEPRTDQTDLMLDLKETSIDEILLIADDTHTGREPISIEKQFNSKNPDNNNPRENFEFLKNSERQKKNLYASPNDFFDLNDCKIKDGGQNENQKSKTNLQRLKDRINAINLNDKRLDDGLEIMKTPQPELVNDDFLGPTESKEKSKNEGAFKLYTTSIEENVISTNRNKESEKIEASKAQKSSNQSPFYSLDKQSICSNDVLNKSKRGPVKKYRSGSTSNLSSENKIKKPSDGRKLNNKPNSERIRPATHNEITYTLDSDESTIIDNLINNPDRLKQKLKQSRIERDQLNQLQQNYTRLLQQYAEAENFIDAFRLNAQIGGNSSNPTPVAKI</sequence>
<feature type="region of interest" description="Disordered" evidence="2">
    <location>
        <begin position="1"/>
        <end position="42"/>
    </location>
</feature>
<feature type="region of interest" description="Disordered" evidence="2">
    <location>
        <begin position="276"/>
        <end position="358"/>
    </location>
</feature>
<keyword evidence="1" id="KW-0175">Coiled coil</keyword>
<feature type="coiled-coil region" evidence="1">
    <location>
        <begin position="386"/>
        <end position="420"/>
    </location>
</feature>
<evidence type="ECO:0000256" key="1">
    <source>
        <dbReference type="SAM" id="Coils"/>
    </source>
</evidence>
<feature type="compositionally biased region" description="Basic residues" evidence="2">
    <location>
        <begin position="315"/>
        <end position="325"/>
    </location>
</feature>
<dbReference type="EMBL" id="REGN01004618">
    <property type="protein sequence ID" value="RNA16806.1"/>
    <property type="molecule type" value="Genomic_DNA"/>
</dbReference>
<feature type="region of interest" description="Disordered" evidence="2">
    <location>
        <begin position="240"/>
        <end position="259"/>
    </location>
</feature>
<evidence type="ECO:0000313" key="4">
    <source>
        <dbReference type="Proteomes" id="UP000276133"/>
    </source>
</evidence>
<evidence type="ECO:0000313" key="3">
    <source>
        <dbReference type="EMBL" id="RNA16806.1"/>
    </source>
</evidence>
<comment type="caution">
    <text evidence="3">The sequence shown here is derived from an EMBL/GenBank/DDBJ whole genome shotgun (WGS) entry which is preliminary data.</text>
</comment>
<reference evidence="3 4" key="1">
    <citation type="journal article" date="2018" name="Sci. Rep.">
        <title>Genomic signatures of local adaptation to the degree of environmental predictability in rotifers.</title>
        <authorList>
            <person name="Franch-Gras L."/>
            <person name="Hahn C."/>
            <person name="Garcia-Roger E.M."/>
            <person name="Carmona M.J."/>
            <person name="Serra M."/>
            <person name="Gomez A."/>
        </authorList>
    </citation>
    <scope>NUCLEOTIDE SEQUENCE [LARGE SCALE GENOMIC DNA]</scope>
    <source>
        <strain evidence="3">HYR1</strain>
    </source>
</reference>
<feature type="compositionally biased region" description="Polar residues" evidence="2">
    <location>
        <begin position="290"/>
        <end position="313"/>
    </location>
</feature>
<feature type="compositionally biased region" description="Basic and acidic residues" evidence="2">
    <location>
        <begin position="278"/>
        <end position="289"/>
    </location>
</feature>
<feature type="coiled-coil region" evidence="1">
    <location>
        <begin position="196"/>
        <end position="223"/>
    </location>
</feature>
<evidence type="ECO:0000256" key="2">
    <source>
        <dbReference type="SAM" id="MobiDB-lite"/>
    </source>
</evidence>
<feature type="compositionally biased region" description="Low complexity" evidence="2">
    <location>
        <begin position="1"/>
        <end position="12"/>
    </location>
</feature>